<dbReference type="GO" id="GO:0070205">
    <property type="term" value="F:2-succinyl-6-hydroxy-2,4-cyclohexadiene-1-carboxylate synthase activity"/>
    <property type="evidence" value="ECO:0007669"/>
    <property type="project" value="UniProtKB-UniRule"/>
</dbReference>
<dbReference type="PANTHER" id="PTHR42916">
    <property type="entry name" value="2-SUCCINYL-5-ENOLPYRUVYL-6-HYDROXY-3-CYCLOHEXENE-1-CARBOXYLATE SYNTHASE"/>
    <property type="match status" value="1"/>
</dbReference>
<protein>
    <recommendedName>
        <fullName evidence="3">Putative 2-succinyl-6-hydroxy-2,4-cyclohexadiene-1-carboxylate synthase</fullName>
        <shortName evidence="3">SHCHC synthase</shortName>
        <ecNumber evidence="3">4.2.99.20</ecNumber>
    </recommendedName>
</protein>
<dbReference type="NCBIfam" id="TIGR03695">
    <property type="entry name" value="menH_SHCHC"/>
    <property type="match status" value="1"/>
</dbReference>
<comment type="pathway">
    <text evidence="3">Quinol/quinone metabolism; 1,4-dihydroxy-2-naphthoate biosynthesis; 1,4-dihydroxy-2-naphthoate from chorismate: step 3/7.</text>
</comment>
<dbReference type="EC" id="4.2.99.20" evidence="3"/>
<dbReference type="OrthoDB" id="9808398at2"/>
<dbReference type="PANTHER" id="PTHR42916:SF1">
    <property type="entry name" value="PROTEIN PHYLLO, CHLOROPLASTIC"/>
    <property type="match status" value="1"/>
</dbReference>
<name>A0A0M2SUB7_9BACI</name>
<evidence type="ECO:0000259" key="4">
    <source>
        <dbReference type="Pfam" id="PF00561"/>
    </source>
</evidence>
<dbReference type="HAMAP" id="MF_01660">
    <property type="entry name" value="MenH"/>
    <property type="match status" value="1"/>
</dbReference>
<proteinExistence type="inferred from homology"/>
<dbReference type="Pfam" id="PF00561">
    <property type="entry name" value="Abhydrolase_1"/>
    <property type="match status" value="1"/>
</dbReference>
<dbReference type="PRINTS" id="PR00111">
    <property type="entry name" value="ABHYDROLASE"/>
</dbReference>
<dbReference type="InterPro" id="IPR022485">
    <property type="entry name" value="SHCHC_synthase_MenH"/>
</dbReference>
<sequence>MKLELNGVVYHFARSGAGFPLLLLHGFTGSGENWRPFHSYFGANSELIMPDLIGHGRTDSPPDSGRYCILKAAADIKELLDKLDIAQTDLLGYSMGGRLAITFAILYPEKVRKLVLESTSPGLRTEEERQARRKQDQQLATRILEDGLAVFVEYWEGIPLFRSQRNLPAEARANIRRQRLQNKPEGLANSLAGMGTGSQPSWWDRLGQLSCDTLILTGKLDPKFCLIGQEMAASIPHAEYRCIEEAGHAIHVEEPEKFGTIVSRFLSNEYGLNSHTIEEPPIDT</sequence>
<organism evidence="5 6">
    <name type="scientific">Mesobacillus campisalis</name>
    <dbReference type="NCBI Taxonomy" id="1408103"/>
    <lineage>
        <taxon>Bacteria</taxon>
        <taxon>Bacillati</taxon>
        <taxon>Bacillota</taxon>
        <taxon>Bacilli</taxon>
        <taxon>Bacillales</taxon>
        <taxon>Bacillaceae</taxon>
        <taxon>Mesobacillus</taxon>
    </lineage>
</organism>
<comment type="pathway">
    <text evidence="3">Quinol/quinone metabolism; menaquinone biosynthesis.</text>
</comment>
<dbReference type="Gene3D" id="3.40.50.1820">
    <property type="entry name" value="alpha/beta hydrolase"/>
    <property type="match status" value="1"/>
</dbReference>
<dbReference type="SUPFAM" id="SSF53474">
    <property type="entry name" value="alpha/beta-Hydrolases"/>
    <property type="match status" value="1"/>
</dbReference>
<dbReference type="InterPro" id="IPR000639">
    <property type="entry name" value="Epox_hydrolase-like"/>
</dbReference>
<dbReference type="AlphaFoldDB" id="A0A0M2SUB7"/>
<dbReference type="UniPathway" id="UPA01057">
    <property type="reaction ID" value="UER00900"/>
</dbReference>
<dbReference type="EMBL" id="LAYY01000037">
    <property type="protein sequence ID" value="KKK36210.1"/>
    <property type="molecule type" value="Genomic_DNA"/>
</dbReference>
<gene>
    <name evidence="3" type="primary">menH</name>
    <name evidence="5" type="ORF">WQ57_20580</name>
</gene>
<dbReference type="PATRIC" id="fig|1408103.3.peg.4529"/>
<evidence type="ECO:0000313" key="5">
    <source>
        <dbReference type="EMBL" id="KKK36210.1"/>
    </source>
</evidence>
<dbReference type="InterPro" id="IPR029058">
    <property type="entry name" value="AB_hydrolase_fold"/>
</dbReference>
<evidence type="ECO:0000313" key="6">
    <source>
        <dbReference type="Proteomes" id="UP000034166"/>
    </source>
</evidence>
<evidence type="ECO:0000256" key="3">
    <source>
        <dbReference type="HAMAP-Rule" id="MF_01660"/>
    </source>
</evidence>
<comment type="catalytic activity">
    <reaction evidence="3">
        <text>5-enolpyruvoyl-6-hydroxy-2-succinyl-cyclohex-3-ene-1-carboxylate = (1R,6R)-6-hydroxy-2-succinyl-cyclohexa-2,4-diene-1-carboxylate + pyruvate</text>
        <dbReference type="Rhea" id="RHEA:25597"/>
        <dbReference type="ChEBI" id="CHEBI:15361"/>
        <dbReference type="ChEBI" id="CHEBI:58689"/>
        <dbReference type="ChEBI" id="CHEBI:58818"/>
        <dbReference type="EC" id="4.2.99.20"/>
    </reaction>
</comment>
<dbReference type="InterPro" id="IPR000073">
    <property type="entry name" value="AB_hydrolase_1"/>
</dbReference>
<comment type="similarity">
    <text evidence="3">Belongs to the AB hydrolase superfamily. MenH family.</text>
</comment>
<dbReference type="Proteomes" id="UP000034166">
    <property type="component" value="Unassembled WGS sequence"/>
</dbReference>
<keyword evidence="6" id="KW-1185">Reference proteome</keyword>
<dbReference type="RefSeq" id="WP_046525631.1">
    <property type="nucleotide sequence ID" value="NZ_LAYY01000037.1"/>
</dbReference>
<keyword evidence="2 3" id="KW-0456">Lyase</keyword>
<keyword evidence="1 3" id="KW-0474">Menaquinone biosynthesis</keyword>
<comment type="caution">
    <text evidence="5">The sequence shown here is derived from an EMBL/GenBank/DDBJ whole genome shotgun (WGS) entry which is preliminary data.</text>
</comment>
<dbReference type="PRINTS" id="PR00412">
    <property type="entry name" value="EPOXHYDRLASE"/>
</dbReference>
<evidence type="ECO:0000256" key="1">
    <source>
        <dbReference type="ARBA" id="ARBA00022428"/>
    </source>
</evidence>
<dbReference type="GO" id="GO:0009234">
    <property type="term" value="P:menaquinone biosynthetic process"/>
    <property type="evidence" value="ECO:0007669"/>
    <property type="project" value="UniProtKB-UniRule"/>
</dbReference>
<feature type="domain" description="AB hydrolase-1" evidence="4">
    <location>
        <begin position="20"/>
        <end position="255"/>
    </location>
</feature>
<comment type="function">
    <text evidence="3">Catalyzes a proton abstraction reaction that results in 2,5-elimination of pyruvate from 2-succinyl-5-enolpyruvyl-6-hydroxy-3-cyclohexene-1-carboxylate (SEPHCHC) and the formation of 2-succinyl-6-hydroxy-2,4-cyclohexadiene-1-carboxylate (SHCHC).</text>
</comment>
<accession>A0A0M2SUB7</accession>
<reference evidence="5 6" key="1">
    <citation type="submission" date="2015-04" db="EMBL/GenBank/DDBJ databases">
        <title>Taxonomic description and genome sequence of Bacillus campisalis sp. nov., a novel member of the genus Bacillus isolated from solar saltern.</title>
        <authorList>
            <person name="Mathan Kumar R."/>
            <person name="Kaur G."/>
            <person name="Kumar A."/>
            <person name="Singh N.K."/>
            <person name="Kaur N."/>
            <person name="Kumar N."/>
            <person name="Mayilraj S."/>
        </authorList>
    </citation>
    <scope>NUCLEOTIDE SEQUENCE [LARGE SCALE GENOMIC DNA]</scope>
    <source>
        <strain evidence="5 6">SA2-6</strain>
    </source>
</reference>
<dbReference type="UniPathway" id="UPA00079"/>
<evidence type="ECO:0000256" key="2">
    <source>
        <dbReference type="ARBA" id="ARBA00023239"/>
    </source>
</evidence>
<comment type="subunit">
    <text evidence="3">Monomer.</text>
</comment>